<dbReference type="GO" id="GO:0005886">
    <property type="term" value="C:plasma membrane"/>
    <property type="evidence" value="ECO:0007669"/>
    <property type="project" value="UniProtKB-SubCell"/>
</dbReference>
<evidence type="ECO:0000256" key="11">
    <source>
        <dbReference type="ARBA" id="ARBA00023306"/>
    </source>
</evidence>
<dbReference type="EMBL" id="FAUH01000010">
    <property type="protein sequence ID" value="CUU66333.1"/>
    <property type="molecule type" value="Genomic_DNA"/>
</dbReference>
<feature type="transmembrane region" description="Helical" evidence="13">
    <location>
        <begin position="20"/>
        <end position="41"/>
    </location>
</feature>
<comment type="subcellular location">
    <subcellularLocation>
        <location evidence="2">Cell membrane</location>
        <topology evidence="2">Multi-pass membrane protein</topology>
    </subcellularLocation>
</comment>
<evidence type="ECO:0000256" key="9">
    <source>
        <dbReference type="ARBA" id="ARBA00022989"/>
    </source>
</evidence>
<dbReference type="InterPro" id="IPR047929">
    <property type="entry name" value="FtsX_actino"/>
</dbReference>
<evidence type="ECO:0000313" key="19">
    <source>
        <dbReference type="Proteomes" id="UP000319986"/>
    </source>
</evidence>
<evidence type="ECO:0000256" key="2">
    <source>
        <dbReference type="ARBA" id="ARBA00004651"/>
    </source>
</evidence>
<evidence type="ECO:0000256" key="8">
    <source>
        <dbReference type="ARBA" id="ARBA00022692"/>
    </source>
</evidence>
<gene>
    <name evidence="17" type="ORF">CVA01_24300</name>
    <name evidence="16" type="ORF">CVAR292_01673</name>
</gene>
<evidence type="ECO:0000259" key="14">
    <source>
        <dbReference type="Pfam" id="PF02687"/>
    </source>
</evidence>
<evidence type="ECO:0000313" key="17">
    <source>
        <dbReference type="EMBL" id="GEC87116.1"/>
    </source>
</evidence>
<evidence type="ECO:0000256" key="6">
    <source>
        <dbReference type="ARBA" id="ARBA00022475"/>
    </source>
</evidence>
<comment type="function">
    <text evidence="1">Part of the ABC transporter FtsEX involved in cellular division.</text>
</comment>
<dbReference type="InterPro" id="IPR040690">
    <property type="entry name" value="FtsX_ECD"/>
</dbReference>
<evidence type="ECO:0000259" key="15">
    <source>
        <dbReference type="Pfam" id="PF18075"/>
    </source>
</evidence>
<keyword evidence="6 12" id="KW-1003">Cell membrane</keyword>
<proteinExistence type="inferred from homology"/>
<evidence type="ECO:0000256" key="7">
    <source>
        <dbReference type="ARBA" id="ARBA00022618"/>
    </source>
</evidence>
<dbReference type="PANTHER" id="PTHR47755:SF1">
    <property type="entry name" value="CELL DIVISION PROTEIN FTSX"/>
    <property type="match status" value="1"/>
</dbReference>
<evidence type="ECO:0000256" key="1">
    <source>
        <dbReference type="ARBA" id="ARBA00003552"/>
    </source>
</evidence>
<dbReference type="InterPro" id="IPR003838">
    <property type="entry name" value="ABC3_permease_C"/>
</dbReference>
<reference evidence="17 19" key="3">
    <citation type="submission" date="2019-06" db="EMBL/GenBank/DDBJ databases">
        <title>Whole genome shotgun sequence of Corynebacterium variabile NBRC 15286.</title>
        <authorList>
            <person name="Hosoyama A."/>
            <person name="Uohara A."/>
            <person name="Ohji S."/>
            <person name="Ichikawa N."/>
        </authorList>
    </citation>
    <scope>NUCLEOTIDE SEQUENCE [LARGE SCALE GENOMIC DNA]</scope>
    <source>
        <strain evidence="17 19">NBRC 15286</strain>
    </source>
</reference>
<dbReference type="Proteomes" id="UP000182498">
    <property type="component" value="Unassembled WGS sequence"/>
</dbReference>
<feature type="transmembrane region" description="Helical" evidence="13">
    <location>
        <begin position="221"/>
        <end position="244"/>
    </location>
</feature>
<feature type="domain" description="ABC3 transporter permease C-terminal" evidence="14">
    <location>
        <begin position="178"/>
        <end position="290"/>
    </location>
</feature>
<feature type="domain" description="FtsX extracellular" evidence="15">
    <location>
        <begin position="56"/>
        <end position="154"/>
    </location>
</feature>
<evidence type="ECO:0000256" key="5">
    <source>
        <dbReference type="ARBA" id="ARBA00021907"/>
    </source>
</evidence>
<dbReference type="Proteomes" id="UP000319986">
    <property type="component" value="Unassembled WGS sequence"/>
</dbReference>
<feature type="transmembrane region" description="Helical" evidence="13">
    <location>
        <begin position="271"/>
        <end position="298"/>
    </location>
</feature>
<dbReference type="GO" id="GO:0051301">
    <property type="term" value="P:cell division"/>
    <property type="evidence" value="ECO:0007669"/>
    <property type="project" value="UniProtKB-KW"/>
</dbReference>
<keyword evidence="7 12" id="KW-0132">Cell division</keyword>
<reference evidence="18" key="2">
    <citation type="submission" date="2015-11" db="EMBL/GenBank/DDBJ databases">
        <authorList>
            <person name="Dugat-Bony E."/>
        </authorList>
    </citation>
    <scope>NUCLEOTIDE SEQUENCE [LARGE SCALE GENOMIC DNA]</scope>
    <source>
        <strain evidence="18">Mu292</strain>
    </source>
</reference>
<keyword evidence="10 12" id="KW-0472">Membrane</keyword>
<name>A0A0X2NLG9_9CORY</name>
<dbReference type="OrthoDB" id="9812531at2"/>
<evidence type="ECO:0000313" key="18">
    <source>
        <dbReference type="Proteomes" id="UP000182498"/>
    </source>
</evidence>
<protein>
    <recommendedName>
        <fullName evidence="5 12">Cell division protein FtsX</fullName>
    </recommendedName>
</protein>
<dbReference type="GeneID" id="82888527"/>
<dbReference type="Pfam" id="PF18075">
    <property type="entry name" value="FtsX_ECD"/>
    <property type="match status" value="1"/>
</dbReference>
<evidence type="ECO:0000256" key="12">
    <source>
        <dbReference type="PIRNR" id="PIRNR003097"/>
    </source>
</evidence>
<reference evidence="16" key="1">
    <citation type="submission" date="2015-11" db="EMBL/GenBank/DDBJ databases">
        <authorList>
            <person name="Zhang Y."/>
            <person name="Guo Z."/>
        </authorList>
    </citation>
    <scope>NUCLEOTIDE SEQUENCE [LARGE SCALE GENOMIC DNA]</scope>
    <source>
        <strain evidence="16">Mu292</strain>
    </source>
</reference>
<organism evidence="16 18">
    <name type="scientific">Corynebacterium variabile</name>
    <dbReference type="NCBI Taxonomy" id="1727"/>
    <lineage>
        <taxon>Bacteria</taxon>
        <taxon>Bacillati</taxon>
        <taxon>Actinomycetota</taxon>
        <taxon>Actinomycetes</taxon>
        <taxon>Mycobacteriales</taxon>
        <taxon>Corynebacteriaceae</taxon>
        <taxon>Corynebacterium</taxon>
    </lineage>
</organism>
<keyword evidence="9 13" id="KW-1133">Transmembrane helix</keyword>
<comment type="subunit">
    <text evidence="4">Forms a membrane-associated complex with FtsE.</text>
</comment>
<evidence type="ECO:0000256" key="3">
    <source>
        <dbReference type="ARBA" id="ARBA00007379"/>
    </source>
</evidence>
<sequence>MKLGFILREAFDGFRRNITITVAMVITTAISLALVATGILLTNMTSDTKEIYLDRIEVMVQLDDDTSGTDTDCSGAECAAVKDKLDANDEVEAVTFRNKDQSFERFVELFKDSDPQLVAQTSPDAFPAALHVRLADPLDTSAIDEIREMPGVATIVDQGDDLRGATRNLDAIRNASFILAVVQGIAAILLIMNMVQMAAFQRRTEVSIMRMVGATRWYTQAPFVIEAVLAALLGSVLAVVGMFAGKQFILDKALKSLYDSHLIARIDTSDIWVIAPVVVIVGVLIAAVTAQVTLRWYVKK</sequence>
<keyword evidence="11 12" id="KW-0131">Cell cycle</keyword>
<dbReference type="NCBIfam" id="NF038346">
    <property type="entry name" value="FtsX_actino"/>
    <property type="match status" value="1"/>
</dbReference>
<dbReference type="Gene3D" id="3.30.70.3040">
    <property type="match status" value="1"/>
</dbReference>
<evidence type="ECO:0000313" key="16">
    <source>
        <dbReference type="EMBL" id="CUU66333.1"/>
    </source>
</evidence>
<dbReference type="EMBL" id="BJNT01000020">
    <property type="protein sequence ID" value="GEC87116.1"/>
    <property type="molecule type" value="Genomic_DNA"/>
</dbReference>
<dbReference type="RefSeq" id="WP_014009237.1">
    <property type="nucleotide sequence ID" value="NZ_BJNT01000020.1"/>
</dbReference>
<keyword evidence="8 13" id="KW-0812">Transmembrane</keyword>
<evidence type="ECO:0000256" key="13">
    <source>
        <dbReference type="SAM" id="Phobius"/>
    </source>
</evidence>
<dbReference type="PIRSF" id="PIRSF003097">
    <property type="entry name" value="FtsX"/>
    <property type="match status" value="1"/>
</dbReference>
<feature type="transmembrane region" description="Helical" evidence="13">
    <location>
        <begin position="177"/>
        <end position="200"/>
    </location>
</feature>
<dbReference type="PANTHER" id="PTHR47755">
    <property type="entry name" value="CELL DIVISION PROTEIN FTSX"/>
    <property type="match status" value="1"/>
</dbReference>
<dbReference type="Pfam" id="PF02687">
    <property type="entry name" value="FtsX"/>
    <property type="match status" value="1"/>
</dbReference>
<dbReference type="OMA" id="IKTMQMV"/>
<dbReference type="AlphaFoldDB" id="A0A0X2NLG9"/>
<dbReference type="InterPro" id="IPR004513">
    <property type="entry name" value="FtsX"/>
</dbReference>
<comment type="similarity">
    <text evidence="3 12">Belongs to the ABC-4 integral membrane protein family. FtsX subfamily.</text>
</comment>
<evidence type="ECO:0000256" key="4">
    <source>
        <dbReference type="ARBA" id="ARBA00011160"/>
    </source>
</evidence>
<keyword evidence="18" id="KW-1185">Reference proteome</keyword>
<accession>A0A0X2NLG9</accession>
<evidence type="ECO:0000256" key="10">
    <source>
        <dbReference type="ARBA" id="ARBA00023136"/>
    </source>
</evidence>